<organism evidence="1 2">
    <name type="scientific">Desulfobaculum xiamenense</name>
    <dbReference type="NCBI Taxonomy" id="995050"/>
    <lineage>
        <taxon>Bacteria</taxon>
        <taxon>Pseudomonadati</taxon>
        <taxon>Thermodesulfobacteriota</taxon>
        <taxon>Desulfovibrionia</taxon>
        <taxon>Desulfovibrionales</taxon>
        <taxon>Desulfovibrionaceae</taxon>
        <taxon>Desulfobaculum</taxon>
    </lineage>
</organism>
<gene>
    <name evidence="1" type="ORF">GGQ74_001143</name>
</gene>
<accession>A0A846QMN4</accession>
<dbReference type="AlphaFoldDB" id="A0A846QMN4"/>
<sequence>MANRLTDIIPQLLAQGLLALRGACVMPRLVNADYSTEAKQKGATIDVPVPSAIAAQAVSPGSTPPETADIGPTTVQIPLDQWFEAPFYMTDNDFLKVERGVIPMQASEAIKALAENVNSYLLALGRKFYGFHGTPGTTPFASNANDATAVRKILNRQLAPLTDRRIVLDPDAEANALNLAAFQNVNQAGNSTVAIDGTIGRRLGFDWAMDQQVPGFTASTVTAGALTANGAHAAGAKTVSLAKATNAMTLKDGDILTFAGHDQTYVVTADVSLSVGNTDVAIYPGLAQGLAGSEAVSVKASHVMNLAFHRDAIAFATRPLLDSAEGLGNIIQASVDPKSGLALRLEVSREHKRTRFSYDILYGAAVVRRELGSRLAG</sequence>
<keyword evidence="2" id="KW-1185">Reference proteome</keyword>
<evidence type="ECO:0000313" key="2">
    <source>
        <dbReference type="Proteomes" id="UP000580856"/>
    </source>
</evidence>
<evidence type="ECO:0008006" key="3">
    <source>
        <dbReference type="Google" id="ProtNLM"/>
    </source>
</evidence>
<name>A0A846QMN4_9BACT</name>
<protein>
    <recommendedName>
        <fullName evidence="3">P22 coat protein-gene protein 5</fullName>
    </recommendedName>
</protein>
<comment type="caution">
    <text evidence="1">The sequence shown here is derived from an EMBL/GenBank/DDBJ whole genome shotgun (WGS) entry which is preliminary data.</text>
</comment>
<dbReference type="RefSeq" id="WP_167940555.1">
    <property type="nucleotide sequence ID" value="NZ_JAATJA010000001.1"/>
</dbReference>
<dbReference type="Proteomes" id="UP000580856">
    <property type="component" value="Unassembled WGS sequence"/>
</dbReference>
<evidence type="ECO:0000313" key="1">
    <source>
        <dbReference type="EMBL" id="NJB67503.1"/>
    </source>
</evidence>
<reference evidence="1 2" key="1">
    <citation type="submission" date="2020-03" db="EMBL/GenBank/DDBJ databases">
        <title>Genomic Encyclopedia of Type Strains, Phase IV (KMG-IV): sequencing the most valuable type-strain genomes for metagenomic binning, comparative biology and taxonomic classification.</title>
        <authorList>
            <person name="Goeker M."/>
        </authorList>
    </citation>
    <scope>NUCLEOTIDE SEQUENCE [LARGE SCALE GENOMIC DNA]</scope>
    <source>
        <strain evidence="1 2">DSM 24233</strain>
    </source>
</reference>
<dbReference type="EMBL" id="JAATJA010000001">
    <property type="protein sequence ID" value="NJB67503.1"/>
    <property type="molecule type" value="Genomic_DNA"/>
</dbReference>
<proteinExistence type="predicted"/>